<evidence type="ECO:0000313" key="2">
    <source>
        <dbReference type="Proteomes" id="UP000267249"/>
    </source>
</evidence>
<reference evidence="1 2" key="1">
    <citation type="journal article" date="2018" name="Sci. Rep.">
        <title>Genome Features and Biochemical Characteristics of a Robust, Fast Growing and Naturally Transformable Cyanobacterium Synechococcus elongatus PCC 11801 Isolated from India.</title>
        <authorList>
            <person name="Jaiswal D."/>
            <person name="Sengupta A."/>
            <person name="Sohoni S."/>
            <person name="Sengupta S."/>
            <person name="Phadnavis A.G."/>
            <person name="Pakrasi H.B."/>
            <person name="Wangikar P.P."/>
        </authorList>
    </citation>
    <scope>NUCLEOTIDE SEQUENCE [LARGE SCALE GENOMIC DNA]</scope>
    <source>
        <strain evidence="1 2">PCC 11801</strain>
    </source>
</reference>
<gene>
    <name evidence="1" type="ORF">DOP62_04190</name>
</gene>
<sequence>MKFSNFKEISKQWNCFSATDTLGSFDFYTTIVSLDSLTLPEIRIAKEKLSEFYQHSLQDPNTLLDENSYHPIAKVFPLAVHEYTHFIDATSTIWGLNYLKIMKESYESNNVRGGRESDFHKAKKHYDFIRKLRLPEYYTLREPNTLNVRPWRYKLTTGLLFDQQGNPSDRAVAFTQFMNAKNEFLVRSPISMVALLEMSAMAQEVLMNIFLLMSTNTEFQSIEGSQYSNVLMEYLYNPDITEYSVCVHLVANLLSLEDPALAFRVCAVLSRIILNVPINYFSRLSESCPIQNILRLHENDNAVQYFRNGLSSCDYGTLFYLMCHALPKGNYESAQAIQSSVEASISELGINLEEMQSDMTREAQDLCQQIVTSKIPEIQQLAKAGYQNFLKIKANNPRITLEQLNLPPVLLSDSEYLSIFPNANNLLSTFNIDSAFEELYSKGQAWVERFSEACV</sequence>
<dbReference type="EMBL" id="CP030139">
    <property type="protein sequence ID" value="AZB72034.2"/>
    <property type="molecule type" value="Genomic_DNA"/>
</dbReference>
<evidence type="ECO:0000313" key="1">
    <source>
        <dbReference type="EMBL" id="AZB72034.2"/>
    </source>
</evidence>
<protein>
    <submittedName>
        <fullName evidence="1">Uncharacterized protein</fullName>
    </submittedName>
</protein>
<accession>A0AAN1QML2</accession>
<organism evidence="1 2">
    <name type="scientific">Synechococcus elongatus PCC 11801</name>
    <dbReference type="NCBI Taxonomy" id="2219813"/>
    <lineage>
        <taxon>Bacteria</taxon>
        <taxon>Bacillati</taxon>
        <taxon>Cyanobacteriota</taxon>
        <taxon>Cyanophyceae</taxon>
        <taxon>Synechococcales</taxon>
        <taxon>Synechococcaceae</taxon>
        <taxon>Synechococcus</taxon>
    </lineage>
</organism>
<dbReference type="Proteomes" id="UP000267249">
    <property type="component" value="Chromosome"/>
</dbReference>
<dbReference type="AlphaFoldDB" id="A0AAN1QML2"/>
<dbReference type="RefSeq" id="WP_208675860.1">
    <property type="nucleotide sequence ID" value="NZ_CP030139.2"/>
</dbReference>
<proteinExistence type="predicted"/>
<name>A0AAN1QML2_SYNEL</name>